<accession>J9WPC9</accession>
<dbReference type="GO" id="GO:0016491">
    <property type="term" value="F:oxidoreductase activity"/>
    <property type="evidence" value="ECO:0007669"/>
    <property type="project" value="UniProtKB-KW"/>
</dbReference>
<keyword evidence="3" id="KW-0560">Oxidoreductase</keyword>
<dbReference type="InterPro" id="IPR018170">
    <property type="entry name" value="Aldo/ket_reductase_CS"/>
</dbReference>
<evidence type="ECO:0000256" key="4">
    <source>
        <dbReference type="PIRSR" id="PIRSR000097-1"/>
    </source>
</evidence>
<dbReference type="Gene3D" id="3.20.20.100">
    <property type="entry name" value="NADP-dependent oxidoreductase domain"/>
    <property type="match status" value="1"/>
</dbReference>
<dbReference type="InterPro" id="IPR020471">
    <property type="entry name" value="AKR"/>
</dbReference>
<dbReference type="Pfam" id="PF00248">
    <property type="entry name" value="Aldo_ket_red"/>
    <property type="match status" value="1"/>
</dbReference>
<name>J9WPC9_9DIPT</name>
<dbReference type="FunFam" id="3.20.20.100:FF:000006">
    <property type="entry name" value="Aldo-keto reductase family 1 member A1"/>
    <property type="match status" value="1"/>
</dbReference>
<dbReference type="AlphaFoldDB" id="J9WPC9"/>
<protein>
    <submittedName>
        <fullName evidence="8">Aldo-keto reductase</fullName>
    </submittedName>
</protein>
<feature type="binding site" evidence="5">
    <location>
        <position position="113"/>
    </location>
    <ligand>
        <name>substrate</name>
    </ligand>
</feature>
<comment type="similarity">
    <text evidence="1">Belongs to the aldo/keto reductase family.</text>
</comment>
<dbReference type="InterPro" id="IPR036812">
    <property type="entry name" value="NAD(P)_OxRdtase_dom_sf"/>
</dbReference>
<evidence type="ECO:0000256" key="6">
    <source>
        <dbReference type="PIRSR" id="PIRSR000097-3"/>
    </source>
</evidence>
<reference evidence="8" key="1">
    <citation type="journal article" date="2012" name="J. Comp. Physiol. B">
        <title>Expression of genes involved in energy mobilization and osmoprotectant synthesis during thermal and dehydration stress in the Antarctic midge, Belgica antarctica.</title>
        <authorList>
            <person name="Teets N.M."/>
            <person name="Kawarasaki Y."/>
            <person name="Lee R.E."/>
            <person name="Denlinger D.L."/>
        </authorList>
    </citation>
    <scope>NUCLEOTIDE SEQUENCE</scope>
</reference>
<dbReference type="InterPro" id="IPR023210">
    <property type="entry name" value="NADP_OxRdtase_dom"/>
</dbReference>
<evidence type="ECO:0000256" key="5">
    <source>
        <dbReference type="PIRSR" id="PIRSR000097-2"/>
    </source>
</evidence>
<dbReference type="PROSITE" id="PS00063">
    <property type="entry name" value="ALDOKETO_REDUCTASE_3"/>
    <property type="match status" value="1"/>
</dbReference>
<evidence type="ECO:0000256" key="1">
    <source>
        <dbReference type="ARBA" id="ARBA00007905"/>
    </source>
</evidence>
<gene>
    <name evidence="8" type="primary">akr</name>
</gene>
<keyword evidence="2" id="KW-0521">NADP</keyword>
<dbReference type="PROSITE" id="PS00798">
    <property type="entry name" value="ALDOKETO_REDUCTASE_1"/>
    <property type="match status" value="1"/>
</dbReference>
<dbReference type="PANTHER" id="PTHR11732">
    <property type="entry name" value="ALDO/KETO REDUCTASE"/>
    <property type="match status" value="1"/>
</dbReference>
<sequence length="323" mass="35851">MASKINLIFANGEKMPAVGLGTWRAPDAEVEAALNAALEAGYRHIDCAPVYGNEKVIGKVFKEWISSEKLKRSDLFICTKLPPFGNRASDVEKCLKKSLADLELEYLDLFLIHVPFAVPYTEGPLLKDDNGDLLLSDTDHVETWKELERFQSAGLIKHIGISNFNERQIQRLLDNCVVKPEVLQVEMHVYLQQKELVAFCKANNILITAYSPLGSKGYDKVLAASGVVRELPNLLENSVIVEVANRIGKSPAQVLLRYLLELGVSVIPKSTNAGRLRSNIDLFDFSLSASDKDAIAALDANVRVVDFKFFAGIHKHPEFPFNA</sequence>
<dbReference type="SUPFAM" id="SSF51430">
    <property type="entry name" value="NAD(P)-linked oxidoreductase"/>
    <property type="match status" value="1"/>
</dbReference>
<dbReference type="PRINTS" id="PR00069">
    <property type="entry name" value="ALDKETRDTASE"/>
</dbReference>
<proteinExistence type="evidence at transcript level"/>
<evidence type="ECO:0000256" key="2">
    <source>
        <dbReference type="ARBA" id="ARBA00022857"/>
    </source>
</evidence>
<feature type="domain" description="NADP-dependent oxidoreductase" evidence="7">
    <location>
        <begin position="18"/>
        <end position="299"/>
    </location>
</feature>
<evidence type="ECO:0000313" key="8">
    <source>
        <dbReference type="EMBL" id="AFS17317.1"/>
    </source>
</evidence>
<feature type="active site" description="Proton donor" evidence="4">
    <location>
        <position position="51"/>
    </location>
</feature>
<feature type="site" description="Lowers pKa of active site Tyr" evidence="6">
    <location>
        <position position="80"/>
    </location>
</feature>
<organism evidence="8">
    <name type="scientific">Belgica antarctica</name>
    <dbReference type="NCBI Taxonomy" id="315563"/>
    <lineage>
        <taxon>Eukaryota</taxon>
        <taxon>Metazoa</taxon>
        <taxon>Ecdysozoa</taxon>
        <taxon>Arthropoda</taxon>
        <taxon>Hexapoda</taxon>
        <taxon>Insecta</taxon>
        <taxon>Pterygota</taxon>
        <taxon>Neoptera</taxon>
        <taxon>Endopterygota</taxon>
        <taxon>Diptera</taxon>
        <taxon>Nematocera</taxon>
        <taxon>Chironomoidea</taxon>
        <taxon>Chironomidae</taxon>
        <taxon>Belgica</taxon>
    </lineage>
</organism>
<dbReference type="PIRSF" id="PIRSF000097">
    <property type="entry name" value="AKR"/>
    <property type="match status" value="1"/>
</dbReference>
<evidence type="ECO:0000259" key="7">
    <source>
        <dbReference type="Pfam" id="PF00248"/>
    </source>
</evidence>
<dbReference type="PROSITE" id="PS00062">
    <property type="entry name" value="ALDOKETO_REDUCTASE_2"/>
    <property type="match status" value="1"/>
</dbReference>
<dbReference type="EMBL" id="JX462661">
    <property type="protein sequence ID" value="AFS17317.1"/>
    <property type="molecule type" value="mRNA"/>
</dbReference>
<evidence type="ECO:0000256" key="3">
    <source>
        <dbReference type="ARBA" id="ARBA00023002"/>
    </source>
</evidence>